<comment type="caution">
    <text evidence="2">The sequence shown here is derived from an EMBL/GenBank/DDBJ whole genome shotgun (WGS) entry which is preliminary data.</text>
</comment>
<proteinExistence type="predicted"/>
<dbReference type="Gene3D" id="3.40.50.150">
    <property type="entry name" value="Vaccinia Virus protein VP39"/>
    <property type="match status" value="1"/>
</dbReference>
<evidence type="ECO:0000313" key="2">
    <source>
        <dbReference type="EMBL" id="KAL3403686.1"/>
    </source>
</evidence>
<evidence type="ECO:0000259" key="1">
    <source>
        <dbReference type="Pfam" id="PF13679"/>
    </source>
</evidence>
<keyword evidence="3" id="KW-1185">Reference proteome</keyword>
<gene>
    <name evidence="2" type="ORF">TKK_003619</name>
</gene>
<sequence length="387" mass="44381">MWDACLPEELKRDLKQKDCYNITNINDLIQFGGTLHNSGIEELFKEIESLSLHSFSNIVSRKEHLQQIHFQKSNFIDHLHCELMKAKKWHEVETFTQTVTWLDKEQSNIIIDAGAGKGYASLHLANHFDRTVLAIECSQTNHDGAISHQKLTSKKKKIPLSNKIHYVIAEITESTDYEQIVNRSFPNFSENLIMTALHACGTLTDSVVTAFLKLSCAKSLCIVPCCYHLSVKSLSSIYEFSKNARMLAQQSTVKMKETQDHLSPSLFYRAILQVFLKTAGYKNVRLGRNAPTTNFLTYAKWSLQKIKFPHVVTDSTLEELYETFSEEEWKFRLFQLLRINIAPVIEASIILDKLLFIKNSKVCKELQLVQMFDSALSPRSWAIIAKK</sequence>
<dbReference type="EMBL" id="JBJJXI010000029">
    <property type="protein sequence ID" value="KAL3403686.1"/>
    <property type="molecule type" value="Genomic_DNA"/>
</dbReference>
<dbReference type="Pfam" id="PF13679">
    <property type="entry name" value="Methyltransf_32"/>
    <property type="match status" value="1"/>
</dbReference>
<name>A0ABD2XDZ2_9HYME</name>
<accession>A0ABD2XDZ2</accession>
<dbReference type="PANTHER" id="PTHR12496:SF0">
    <property type="entry name" value="METHYLTRANSFERASE DOMAIN-CONTAINING PROTEIN"/>
    <property type="match status" value="1"/>
</dbReference>
<protein>
    <recommendedName>
        <fullName evidence="1">Methyltransferase domain-containing protein</fullName>
    </recommendedName>
</protein>
<dbReference type="Proteomes" id="UP001627154">
    <property type="component" value="Unassembled WGS sequence"/>
</dbReference>
<dbReference type="SUPFAM" id="SSF53335">
    <property type="entry name" value="S-adenosyl-L-methionine-dependent methyltransferases"/>
    <property type="match status" value="1"/>
</dbReference>
<dbReference type="PANTHER" id="PTHR12496">
    <property type="entry name" value="CGI-41 METHYLTRANSFERASE"/>
    <property type="match status" value="1"/>
</dbReference>
<organism evidence="2 3">
    <name type="scientific">Trichogramma kaykai</name>
    <dbReference type="NCBI Taxonomy" id="54128"/>
    <lineage>
        <taxon>Eukaryota</taxon>
        <taxon>Metazoa</taxon>
        <taxon>Ecdysozoa</taxon>
        <taxon>Arthropoda</taxon>
        <taxon>Hexapoda</taxon>
        <taxon>Insecta</taxon>
        <taxon>Pterygota</taxon>
        <taxon>Neoptera</taxon>
        <taxon>Endopterygota</taxon>
        <taxon>Hymenoptera</taxon>
        <taxon>Apocrita</taxon>
        <taxon>Proctotrupomorpha</taxon>
        <taxon>Chalcidoidea</taxon>
        <taxon>Trichogrammatidae</taxon>
        <taxon>Trichogramma</taxon>
    </lineage>
</organism>
<dbReference type="InterPro" id="IPR025714">
    <property type="entry name" value="Methyltranfer_dom"/>
</dbReference>
<feature type="domain" description="Methyltransferase" evidence="1">
    <location>
        <begin position="87"/>
        <end position="229"/>
    </location>
</feature>
<dbReference type="CDD" id="cd02440">
    <property type="entry name" value="AdoMet_MTases"/>
    <property type="match status" value="1"/>
</dbReference>
<dbReference type="InterPro" id="IPR052220">
    <property type="entry name" value="METTL25"/>
</dbReference>
<dbReference type="AlphaFoldDB" id="A0ABD2XDZ2"/>
<dbReference type="InterPro" id="IPR029063">
    <property type="entry name" value="SAM-dependent_MTases_sf"/>
</dbReference>
<reference evidence="2 3" key="1">
    <citation type="journal article" date="2024" name="bioRxiv">
        <title>A reference genome for Trichogramma kaykai: A tiny desert-dwelling parasitoid wasp with competing sex-ratio distorters.</title>
        <authorList>
            <person name="Culotta J."/>
            <person name="Lindsey A.R."/>
        </authorList>
    </citation>
    <scope>NUCLEOTIDE SEQUENCE [LARGE SCALE GENOMIC DNA]</scope>
    <source>
        <strain evidence="2 3">KSX58</strain>
    </source>
</reference>
<evidence type="ECO:0000313" key="3">
    <source>
        <dbReference type="Proteomes" id="UP001627154"/>
    </source>
</evidence>